<feature type="transmembrane region" description="Helical" evidence="6">
    <location>
        <begin position="432"/>
        <end position="452"/>
    </location>
</feature>
<feature type="transmembrane region" description="Helical" evidence="6">
    <location>
        <begin position="148"/>
        <end position="176"/>
    </location>
</feature>
<comment type="caution">
    <text evidence="7">The sequence shown here is derived from an EMBL/GenBank/DDBJ whole genome shotgun (WGS) entry which is preliminary data.</text>
</comment>
<evidence type="ECO:0000313" key="8">
    <source>
        <dbReference type="Proteomes" id="UP000523007"/>
    </source>
</evidence>
<feature type="transmembrane region" description="Helical" evidence="6">
    <location>
        <begin position="473"/>
        <end position="492"/>
    </location>
</feature>
<evidence type="ECO:0000256" key="4">
    <source>
        <dbReference type="ARBA" id="ARBA00023136"/>
    </source>
</evidence>
<organism evidence="7 8">
    <name type="scientific">Lipingzhangella halophila</name>
    <dbReference type="NCBI Taxonomy" id="1783352"/>
    <lineage>
        <taxon>Bacteria</taxon>
        <taxon>Bacillati</taxon>
        <taxon>Actinomycetota</taxon>
        <taxon>Actinomycetes</taxon>
        <taxon>Streptosporangiales</taxon>
        <taxon>Nocardiopsidaceae</taxon>
        <taxon>Lipingzhangella</taxon>
    </lineage>
</organism>
<keyword evidence="3 6" id="KW-1133">Transmembrane helix</keyword>
<dbReference type="InterPro" id="IPR001046">
    <property type="entry name" value="NRAMP_fam"/>
</dbReference>
<protein>
    <submittedName>
        <fullName evidence="7">Mn2+/Fe2+ NRAMP family transporter</fullName>
    </submittedName>
</protein>
<dbReference type="GO" id="GO:0015086">
    <property type="term" value="F:cadmium ion transmembrane transporter activity"/>
    <property type="evidence" value="ECO:0007669"/>
    <property type="project" value="TreeGrafter"/>
</dbReference>
<evidence type="ECO:0000256" key="2">
    <source>
        <dbReference type="ARBA" id="ARBA00022692"/>
    </source>
</evidence>
<dbReference type="AlphaFoldDB" id="A0A7W7RMU7"/>
<comment type="subcellular location">
    <subcellularLocation>
        <location evidence="1">Membrane</location>
        <topology evidence="1">Multi-pass membrane protein</topology>
    </subcellularLocation>
</comment>
<evidence type="ECO:0000256" key="6">
    <source>
        <dbReference type="SAM" id="Phobius"/>
    </source>
</evidence>
<dbReference type="PANTHER" id="PTHR11706:SF3">
    <property type="entry name" value="METAL ION TRANSPORT PROTEIN"/>
    <property type="match status" value="1"/>
</dbReference>
<dbReference type="GO" id="GO:0005384">
    <property type="term" value="F:manganese ion transmembrane transporter activity"/>
    <property type="evidence" value="ECO:0007669"/>
    <property type="project" value="TreeGrafter"/>
</dbReference>
<dbReference type="Gene3D" id="1.20.1740.10">
    <property type="entry name" value="Amino acid/polyamine transporter I"/>
    <property type="match status" value="1"/>
</dbReference>
<dbReference type="PANTHER" id="PTHR11706">
    <property type="entry name" value="SOLUTE CARRIER PROTEIN FAMILY 11 MEMBER"/>
    <property type="match status" value="1"/>
</dbReference>
<feature type="transmembrane region" description="Helical" evidence="6">
    <location>
        <begin position="406"/>
        <end position="426"/>
    </location>
</feature>
<sequence>MHSSIDDPNEDDSNDVGTDAASGRDPSATSAPGSPEEGGSAGTGGTRRDTPSEAVPVRLEAPGTGFRQTWKAMGPGIAAAMTGIGSSHIIHAPTAGAQWGYTLLWIIPVAYLLKYCAFEFAHRYTVVRGESIIEAYQRVGRGYGQWPLWYLLFNSVANTFSTAGRALGTAAMIWAAFPFLPLPAWGILVLLACVAILWTGKYAALETVVKLCIIVFCVAVLVAFVLRMPSPDEYVANLVPALAPAGALVLVGAMFGYFPTTVEISPMQSNWAVAKGAGMARVRALERQGHRVELAPNYLRNNFKLFKRDMNISYVISGLTGLAFLIVGAVVLHPIGLVPEKSEMGATIARMYTDTFGQWVFPVIIAGGVAALFSTTLTYFDGQPRIFVECCVRLRTAWDTPKVRGWLYRGFQIVWIVAGSAIIIGLPEPVLVVQLASVLALLFSPVIYWLNIKAVRDNFTSPAEREFLPSRPMMVWAWLGLLGLVVICVWILSSADLTEI</sequence>
<dbReference type="Proteomes" id="UP000523007">
    <property type="component" value="Unassembled WGS sequence"/>
</dbReference>
<dbReference type="RefSeq" id="WP_184584657.1">
    <property type="nucleotide sequence ID" value="NZ_JACHJT010000002.1"/>
</dbReference>
<keyword evidence="2 6" id="KW-0812">Transmembrane</keyword>
<dbReference type="NCBIfam" id="NF037982">
    <property type="entry name" value="Nramp_1"/>
    <property type="match status" value="1"/>
</dbReference>
<evidence type="ECO:0000256" key="5">
    <source>
        <dbReference type="SAM" id="MobiDB-lite"/>
    </source>
</evidence>
<dbReference type="Pfam" id="PF01566">
    <property type="entry name" value="Nramp"/>
    <property type="match status" value="1"/>
</dbReference>
<name>A0A7W7RMU7_9ACTN</name>
<keyword evidence="4 6" id="KW-0472">Membrane</keyword>
<gene>
    <name evidence="7" type="ORF">F4561_005817</name>
</gene>
<feature type="transmembrane region" description="Helical" evidence="6">
    <location>
        <begin position="312"/>
        <end position="336"/>
    </location>
</feature>
<evidence type="ECO:0000256" key="1">
    <source>
        <dbReference type="ARBA" id="ARBA00004141"/>
    </source>
</evidence>
<evidence type="ECO:0000256" key="3">
    <source>
        <dbReference type="ARBA" id="ARBA00022989"/>
    </source>
</evidence>
<feature type="region of interest" description="Disordered" evidence="5">
    <location>
        <begin position="1"/>
        <end position="60"/>
    </location>
</feature>
<accession>A0A7W7RMU7</accession>
<evidence type="ECO:0000313" key="7">
    <source>
        <dbReference type="EMBL" id="MBB4934923.1"/>
    </source>
</evidence>
<reference evidence="7 8" key="1">
    <citation type="submission" date="2020-08" db="EMBL/GenBank/DDBJ databases">
        <title>Sequencing the genomes of 1000 actinobacteria strains.</title>
        <authorList>
            <person name="Klenk H.-P."/>
        </authorList>
    </citation>
    <scope>NUCLEOTIDE SEQUENCE [LARGE SCALE GENOMIC DNA]</scope>
    <source>
        <strain evidence="7 8">DSM 102030</strain>
    </source>
</reference>
<keyword evidence="8" id="KW-1185">Reference proteome</keyword>
<dbReference type="GO" id="GO:0034755">
    <property type="term" value="P:iron ion transmembrane transport"/>
    <property type="evidence" value="ECO:0007669"/>
    <property type="project" value="TreeGrafter"/>
</dbReference>
<feature type="transmembrane region" description="Helical" evidence="6">
    <location>
        <begin position="356"/>
        <end position="380"/>
    </location>
</feature>
<dbReference type="GO" id="GO:0005886">
    <property type="term" value="C:plasma membrane"/>
    <property type="evidence" value="ECO:0007669"/>
    <property type="project" value="TreeGrafter"/>
</dbReference>
<feature type="transmembrane region" description="Helical" evidence="6">
    <location>
        <begin position="207"/>
        <end position="226"/>
    </location>
</feature>
<feature type="transmembrane region" description="Helical" evidence="6">
    <location>
        <begin position="182"/>
        <end position="200"/>
    </location>
</feature>
<feature type="transmembrane region" description="Helical" evidence="6">
    <location>
        <begin position="238"/>
        <end position="258"/>
    </location>
</feature>
<proteinExistence type="predicted"/>
<dbReference type="EMBL" id="JACHJT010000002">
    <property type="protein sequence ID" value="MBB4934923.1"/>
    <property type="molecule type" value="Genomic_DNA"/>
</dbReference>